<evidence type="ECO:0000313" key="1">
    <source>
        <dbReference type="EMBL" id="KAF1695016.1"/>
    </source>
</evidence>
<keyword evidence="2" id="KW-1185">Reference proteome</keyword>
<comment type="caution">
    <text evidence="1">The sequence shown here is derived from an EMBL/GenBank/DDBJ whole genome shotgun (WGS) entry which is preliminary data.</text>
</comment>
<name>A0ABQ6Z7M9_9GAMM</name>
<sequence>MTMTREQTFSVAIAEGVFVDVSIQLKASAPVVPKPRPNPRRLAELVLDIGDPSSEAAPVQANFKIDLKYQP</sequence>
<dbReference type="EMBL" id="PDWN01000006">
    <property type="protein sequence ID" value="KAF1695016.1"/>
    <property type="molecule type" value="Genomic_DNA"/>
</dbReference>
<dbReference type="RefSeq" id="WP_162409921.1">
    <property type="nucleotide sequence ID" value="NZ_CP093331.1"/>
</dbReference>
<reference evidence="1 2" key="1">
    <citation type="submission" date="2017-10" db="EMBL/GenBank/DDBJ databases">
        <title>Whole genome sequencing of members of genus Pseudoxanthomonas.</title>
        <authorList>
            <person name="Kumar S."/>
            <person name="Bansal K."/>
            <person name="Kaur A."/>
            <person name="Patil P."/>
            <person name="Sharma S."/>
            <person name="Patil P.B."/>
        </authorList>
    </citation>
    <scope>NUCLEOTIDE SEQUENCE [LARGE SCALE GENOMIC DNA]</scope>
    <source>
        <strain evidence="1 2">DSM 17801</strain>
    </source>
</reference>
<accession>A0ABQ6Z7M9</accession>
<organism evidence="1 2">
    <name type="scientific">Pseudoxanthomonas daejeonensis</name>
    <dbReference type="NCBI Taxonomy" id="266062"/>
    <lineage>
        <taxon>Bacteria</taxon>
        <taxon>Pseudomonadati</taxon>
        <taxon>Pseudomonadota</taxon>
        <taxon>Gammaproteobacteria</taxon>
        <taxon>Lysobacterales</taxon>
        <taxon>Lysobacteraceae</taxon>
        <taxon>Pseudoxanthomonas</taxon>
    </lineage>
</organism>
<gene>
    <name evidence="1" type="ORF">CSC65_07300</name>
</gene>
<evidence type="ECO:0000313" key="2">
    <source>
        <dbReference type="Proteomes" id="UP000788419"/>
    </source>
</evidence>
<dbReference type="Proteomes" id="UP000788419">
    <property type="component" value="Unassembled WGS sequence"/>
</dbReference>
<proteinExistence type="predicted"/>
<protein>
    <submittedName>
        <fullName evidence="1">Uncharacterized protein</fullName>
    </submittedName>
</protein>